<proteinExistence type="predicted"/>
<organism evidence="2 3">
    <name type="scientific">Pleurodeles waltl</name>
    <name type="common">Iberian ribbed newt</name>
    <dbReference type="NCBI Taxonomy" id="8319"/>
    <lineage>
        <taxon>Eukaryota</taxon>
        <taxon>Metazoa</taxon>
        <taxon>Chordata</taxon>
        <taxon>Craniata</taxon>
        <taxon>Vertebrata</taxon>
        <taxon>Euteleostomi</taxon>
        <taxon>Amphibia</taxon>
        <taxon>Batrachia</taxon>
        <taxon>Caudata</taxon>
        <taxon>Salamandroidea</taxon>
        <taxon>Salamandridae</taxon>
        <taxon>Pleurodelinae</taxon>
        <taxon>Pleurodeles</taxon>
    </lineage>
</organism>
<protein>
    <submittedName>
        <fullName evidence="2">Uncharacterized protein</fullName>
    </submittedName>
</protein>
<dbReference type="AlphaFoldDB" id="A0AAV7TLU9"/>
<feature type="region of interest" description="Disordered" evidence="1">
    <location>
        <begin position="1"/>
        <end position="33"/>
    </location>
</feature>
<sequence length="218" mass="22453">MSGSAGNVGRQAALRAQGVLEDKQRAPGSSPAPDWNCKSKMYVKFAGEHGGGLTIPLMFKTPRNSALPVGSTPTESTNFECPRDLVAVVAEVGDGGGEPVSFAPFSCNRTLLQADGDADGNGPLATSNFAGILSLASLHLSAPSSSGEGQSVLFEGRSCQLPQGPVPLGNVMLARDPEIAHCDRAVAIHPLAGADLRPLFALSGPLTTPGREKRIALL</sequence>
<evidence type="ECO:0000313" key="2">
    <source>
        <dbReference type="EMBL" id="KAJ1177179.1"/>
    </source>
</evidence>
<comment type="caution">
    <text evidence="2">The sequence shown here is derived from an EMBL/GenBank/DDBJ whole genome shotgun (WGS) entry which is preliminary data.</text>
</comment>
<reference evidence="2" key="1">
    <citation type="journal article" date="2022" name="bioRxiv">
        <title>Sequencing and chromosome-scale assembly of the giantPleurodeles waltlgenome.</title>
        <authorList>
            <person name="Brown T."/>
            <person name="Elewa A."/>
            <person name="Iarovenko S."/>
            <person name="Subramanian E."/>
            <person name="Araus A.J."/>
            <person name="Petzold A."/>
            <person name="Susuki M."/>
            <person name="Suzuki K.-i.T."/>
            <person name="Hayashi T."/>
            <person name="Toyoda A."/>
            <person name="Oliveira C."/>
            <person name="Osipova E."/>
            <person name="Leigh N.D."/>
            <person name="Simon A."/>
            <person name="Yun M.H."/>
        </authorList>
    </citation>
    <scope>NUCLEOTIDE SEQUENCE</scope>
    <source>
        <strain evidence="2">20211129_DDA</strain>
        <tissue evidence="2">Liver</tissue>
    </source>
</reference>
<accession>A0AAV7TLU9</accession>
<evidence type="ECO:0000256" key="1">
    <source>
        <dbReference type="SAM" id="MobiDB-lite"/>
    </source>
</evidence>
<dbReference type="Proteomes" id="UP001066276">
    <property type="component" value="Chromosome 3_2"/>
</dbReference>
<gene>
    <name evidence="2" type="ORF">NDU88_002441</name>
</gene>
<evidence type="ECO:0000313" key="3">
    <source>
        <dbReference type="Proteomes" id="UP001066276"/>
    </source>
</evidence>
<name>A0AAV7TLU9_PLEWA</name>
<keyword evidence="3" id="KW-1185">Reference proteome</keyword>
<dbReference type="EMBL" id="JANPWB010000006">
    <property type="protein sequence ID" value="KAJ1177179.1"/>
    <property type="molecule type" value="Genomic_DNA"/>
</dbReference>